<evidence type="ECO:0000313" key="2">
    <source>
        <dbReference type="Proteomes" id="UP000199126"/>
    </source>
</evidence>
<evidence type="ECO:0000313" key="1">
    <source>
        <dbReference type="EMBL" id="SEP24907.1"/>
    </source>
</evidence>
<sequence>MDSRRASADDIKEVFFDRIEENRTNEIETSEDKFEPTKKSSSLIRTWADEKAIEAGKGYD</sequence>
<dbReference type="AlphaFoldDB" id="A0A1H8WBU3"/>
<keyword evidence="2" id="KW-1185">Reference proteome</keyword>
<gene>
    <name evidence="1" type="ORF">SAMN04487948_12639</name>
</gene>
<name>A0A1H8WBU3_9EURY</name>
<proteinExistence type="predicted"/>
<protein>
    <submittedName>
        <fullName evidence="1">Uncharacterized protein</fullName>
    </submittedName>
</protein>
<dbReference type="EMBL" id="FODV01000026">
    <property type="protein sequence ID" value="SEP24907.1"/>
    <property type="molecule type" value="Genomic_DNA"/>
</dbReference>
<reference evidence="2" key="1">
    <citation type="submission" date="2016-10" db="EMBL/GenBank/DDBJ databases">
        <authorList>
            <person name="Varghese N."/>
            <person name="Submissions S."/>
        </authorList>
    </citation>
    <scope>NUCLEOTIDE SEQUENCE [LARGE SCALE GENOMIC DNA]</scope>
    <source>
        <strain evidence="2">CGMCC 1.10121</strain>
    </source>
</reference>
<accession>A0A1H8WBU3</accession>
<dbReference type="Proteomes" id="UP000199126">
    <property type="component" value="Unassembled WGS sequence"/>
</dbReference>
<organism evidence="1 2">
    <name type="scientific">Halogranum amylolyticum</name>
    <dbReference type="NCBI Taxonomy" id="660520"/>
    <lineage>
        <taxon>Archaea</taxon>
        <taxon>Methanobacteriati</taxon>
        <taxon>Methanobacteriota</taxon>
        <taxon>Stenosarchaea group</taxon>
        <taxon>Halobacteria</taxon>
        <taxon>Halobacteriales</taxon>
        <taxon>Haloferacaceae</taxon>
    </lineage>
</organism>